<name>A0AAN6S4B4_9PEZI</name>
<dbReference type="SUPFAM" id="SSF51735">
    <property type="entry name" value="NAD(P)-binding Rossmann-fold domains"/>
    <property type="match status" value="1"/>
</dbReference>
<evidence type="ECO:0000313" key="4">
    <source>
        <dbReference type="EMBL" id="KAK3939965.1"/>
    </source>
</evidence>
<keyword evidence="5" id="KW-1185">Reference proteome</keyword>
<organism evidence="4 5">
    <name type="scientific">Diplogelasinospora grovesii</name>
    <dbReference type="NCBI Taxonomy" id="303347"/>
    <lineage>
        <taxon>Eukaryota</taxon>
        <taxon>Fungi</taxon>
        <taxon>Dikarya</taxon>
        <taxon>Ascomycota</taxon>
        <taxon>Pezizomycotina</taxon>
        <taxon>Sordariomycetes</taxon>
        <taxon>Sordariomycetidae</taxon>
        <taxon>Sordariales</taxon>
        <taxon>Diplogelasinosporaceae</taxon>
        <taxon>Diplogelasinospora</taxon>
    </lineage>
</organism>
<proteinExistence type="predicted"/>
<dbReference type="PANTHER" id="PTHR47706:SF6">
    <property type="entry name" value="NMRA-LIKE FAMILY PROTEIN (AFU_ORTHOLOGUE AFUA_6G00280)"/>
    <property type="match status" value="1"/>
</dbReference>
<evidence type="ECO:0000256" key="2">
    <source>
        <dbReference type="ARBA" id="ARBA00023002"/>
    </source>
</evidence>
<dbReference type="Proteomes" id="UP001303473">
    <property type="component" value="Unassembled WGS sequence"/>
</dbReference>
<dbReference type="EMBL" id="MU853802">
    <property type="protein sequence ID" value="KAK3939965.1"/>
    <property type="molecule type" value="Genomic_DNA"/>
</dbReference>
<dbReference type="Pfam" id="PF05368">
    <property type="entry name" value="NmrA"/>
    <property type="match status" value="1"/>
</dbReference>
<dbReference type="GO" id="GO:0016491">
    <property type="term" value="F:oxidoreductase activity"/>
    <property type="evidence" value="ECO:0007669"/>
    <property type="project" value="UniProtKB-KW"/>
</dbReference>
<dbReference type="AlphaFoldDB" id="A0AAN6S4B4"/>
<keyword evidence="2" id="KW-0560">Oxidoreductase</keyword>
<feature type="domain" description="NmrA-like" evidence="3">
    <location>
        <begin position="7"/>
        <end position="272"/>
    </location>
</feature>
<keyword evidence="1" id="KW-0521">NADP</keyword>
<comment type="caution">
    <text evidence="4">The sequence shown here is derived from an EMBL/GenBank/DDBJ whole genome shotgun (WGS) entry which is preliminary data.</text>
</comment>
<evidence type="ECO:0000313" key="5">
    <source>
        <dbReference type="Proteomes" id="UP001303473"/>
    </source>
</evidence>
<dbReference type="Gene3D" id="3.90.25.10">
    <property type="entry name" value="UDP-galactose 4-epimerase, domain 1"/>
    <property type="match status" value="1"/>
</dbReference>
<dbReference type="Gene3D" id="3.40.50.720">
    <property type="entry name" value="NAD(P)-binding Rossmann-like Domain"/>
    <property type="match status" value="1"/>
</dbReference>
<sequence>MSSSQSVLVVGGDELGTAVITYLLTHPQRESTSIRLAMLWRAETLNSADPSTQSELARLTSQGVTFEAGDVDTSPISDLAATFGKYDVVIQCAGYGRPPSMQRRVTQAVLEAGSVRRYFPWQFGVDYEAIGAGGSSHALFDELLEIRKMLRSSQGKTEWTVVSTGLFMSFLFLPDFGVVNMEEKVVRALGSWDNKVTVTTPEDIGRMVAEMVYVPEGTANRVVYIGGDTVSYGHLAEILEGVYGEKFRREVWDTDYLKKRLQEEPDNMMLKYQNTFAAGVGVSWDRAETLNGQRGIDLTGVEQYVRQEKK</sequence>
<gene>
    <name evidence="4" type="ORF">QBC46DRAFT_136956</name>
</gene>
<protein>
    <recommendedName>
        <fullName evidence="3">NmrA-like domain-containing protein</fullName>
    </recommendedName>
</protein>
<evidence type="ECO:0000259" key="3">
    <source>
        <dbReference type="Pfam" id="PF05368"/>
    </source>
</evidence>
<dbReference type="InterPro" id="IPR008030">
    <property type="entry name" value="NmrA-like"/>
</dbReference>
<dbReference type="InterPro" id="IPR045312">
    <property type="entry name" value="PCBER-like"/>
</dbReference>
<dbReference type="InterPro" id="IPR036291">
    <property type="entry name" value="NAD(P)-bd_dom_sf"/>
</dbReference>
<dbReference type="CDD" id="cd05259">
    <property type="entry name" value="PCBER_SDR_a"/>
    <property type="match status" value="1"/>
</dbReference>
<evidence type="ECO:0000256" key="1">
    <source>
        <dbReference type="ARBA" id="ARBA00022857"/>
    </source>
</evidence>
<dbReference type="PANTHER" id="PTHR47706">
    <property type="entry name" value="NMRA-LIKE FAMILY PROTEIN"/>
    <property type="match status" value="1"/>
</dbReference>
<reference evidence="5" key="1">
    <citation type="journal article" date="2023" name="Mol. Phylogenet. Evol.">
        <title>Genome-scale phylogeny and comparative genomics of the fungal order Sordariales.</title>
        <authorList>
            <person name="Hensen N."/>
            <person name="Bonometti L."/>
            <person name="Westerberg I."/>
            <person name="Brannstrom I.O."/>
            <person name="Guillou S."/>
            <person name="Cros-Aarteil S."/>
            <person name="Calhoun S."/>
            <person name="Haridas S."/>
            <person name="Kuo A."/>
            <person name="Mondo S."/>
            <person name="Pangilinan J."/>
            <person name="Riley R."/>
            <person name="LaButti K."/>
            <person name="Andreopoulos B."/>
            <person name="Lipzen A."/>
            <person name="Chen C."/>
            <person name="Yan M."/>
            <person name="Daum C."/>
            <person name="Ng V."/>
            <person name="Clum A."/>
            <person name="Steindorff A."/>
            <person name="Ohm R.A."/>
            <person name="Martin F."/>
            <person name="Silar P."/>
            <person name="Natvig D.O."/>
            <person name="Lalanne C."/>
            <person name="Gautier V."/>
            <person name="Ament-Velasquez S.L."/>
            <person name="Kruys A."/>
            <person name="Hutchinson M.I."/>
            <person name="Powell A.J."/>
            <person name="Barry K."/>
            <person name="Miller A.N."/>
            <person name="Grigoriev I.V."/>
            <person name="Debuchy R."/>
            <person name="Gladieux P."/>
            <person name="Hiltunen Thoren M."/>
            <person name="Johannesson H."/>
        </authorList>
    </citation>
    <scope>NUCLEOTIDE SEQUENCE [LARGE SCALE GENOMIC DNA]</scope>
    <source>
        <strain evidence="5">CBS 340.73</strain>
    </source>
</reference>
<dbReference type="InterPro" id="IPR051609">
    <property type="entry name" value="NmrA/Isoflavone_reductase-like"/>
</dbReference>
<accession>A0AAN6S4B4</accession>